<gene>
    <name evidence="2" type="ORF">BDN70DRAFT_883638</name>
</gene>
<feature type="signal peptide" evidence="1">
    <location>
        <begin position="1"/>
        <end position="26"/>
    </location>
</feature>
<evidence type="ECO:0000313" key="3">
    <source>
        <dbReference type="Proteomes" id="UP000807469"/>
    </source>
</evidence>
<proteinExistence type="predicted"/>
<comment type="caution">
    <text evidence="2">The sequence shown here is derived from an EMBL/GenBank/DDBJ whole genome shotgun (WGS) entry which is preliminary data.</text>
</comment>
<name>A0A9P5YTY1_9AGAR</name>
<dbReference type="AlphaFoldDB" id="A0A9P5YTY1"/>
<feature type="chain" id="PRO_5040160283" description="Secreted protein" evidence="1">
    <location>
        <begin position="27"/>
        <end position="81"/>
    </location>
</feature>
<evidence type="ECO:0000256" key="1">
    <source>
        <dbReference type="SAM" id="SignalP"/>
    </source>
</evidence>
<organism evidence="2 3">
    <name type="scientific">Pholiota conissans</name>
    <dbReference type="NCBI Taxonomy" id="109636"/>
    <lineage>
        <taxon>Eukaryota</taxon>
        <taxon>Fungi</taxon>
        <taxon>Dikarya</taxon>
        <taxon>Basidiomycota</taxon>
        <taxon>Agaricomycotina</taxon>
        <taxon>Agaricomycetes</taxon>
        <taxon>Agaricomycetidae</taxon>
        <taxon>Agaricales</taxon>
        <taxon>Agaricineae</taxon>
        <taxon>Strophariaceae</taxon>
        <taxon>Pholiota</taxon>
    </lineage>
</organism>
<evidence type="ECO:0000313" key="2">
    <source>
        <dbReference type="EMBL" id="KAF9475527.1"/>
    </source>
</evidence>
<dbReference type="EMBL" id="MU155329">
    <property type="protein sequence ID" value="KAF9475527.1"/>
    <property type="molecule type" value="Genomic_DNA"/>
</dbReference>
<accession>A0A9P5YTY1</accession>
<evidence type="ECO:0008006" key="4">
    <source>
        <dbReference type="Google" id="ProtNLM"/>
    </source>
</evidence>
<dbReference type="Proteomes" id="UP000807469">
    <property type="component" value="Unassembled WGS sequence"/>
</dbReference>
<keyword evidence="1" id="KW-0732">Signal</keyword>
<protein>
    <recommendedName>
        <fullName evidence="4">Secreted protein</fullName>
    </recommendedName>
</protein>
<sequence length="81" mass="9199">MNKPFLRVPINLVVNAVLLCSQACSSRVLVDLERSARYECSEDKYTPISAVWTGSELVGMFVWVSHTTHTIANGYKRRLRL</sequence>
<keyword evidence="3" id="KW-1185">Reference proteome</keyword>
<reference evidence="2" key="1">
    <citation type="submission" date="2020-11" db="EMBL/GenBank/DDBJ databases">
        <authorList>
            <consortium name="DOE Joint Genome Institute"/>
            <person name="Ahrendt S."/>
            <person name="Riley R."/>
            <person name="Andreopoulos W."/>
            <person name="Labutti K."/>
            <person name="Pangilinan J."/>
            <person name="Ruiz-Duenas F.J."/>
            <person name="Barrasa J.M."/>
            <person name="Sanchez-Garcia M."/>
            <person name="Camarero S."/>
            <person name="Miyauchi S."/>
            <person name="Serrano A."/>
            <person name="Linde D."/>
            <person name="Babiker R."/>
            <person name="Drula E."/>
            <person name="Ayuso-Fernandez I."/>
            <person name="Pacheco R."/>
            <person name="Padilla G."/>
            <person name="Ferreira P."/>
            <person name="Barriuso J."/>
            <person name="Kellner H."/>
            <person name="Castanera R."/>
            <person name="Alfaro M."/>
            <person name="Ramirez L."/>
            <person name="Pisabarro A.G."/>
            <person name="Kuo A."/>
            <person name="Tritt A."/>
            <person name="Lipzen A."/>
            <person name="He G."/>
            <person name="Yan M."/>
            <person name="Ng V."/>
            <person name="Cullen D."/>
            <person name="Martin F."/>
            <person name="Rosso M.-N."/>
            <person name="Henrissat B."/>
            <person name="Hibbett D."/>
            <person name="Martinez A.T."/>
            <person name="Grigoriev I.V."/>
        </authorList>
    </citation>
    <scope>NUCLEOTIDE SEQUENCE</scope>
    <source>
        <strain evidence="2">CIRM-BRFM 674</strain>
    </source>
</reference>